<organism evidence="1">
    <name type="scientific">Siphoviridae sp. ctFmt20</name>
    <dbReference type="NCBI Taxonomy" id="2826214"/>
    <lineage>
        <taxon>Viruses</taxon>
        <taxon>Duplodnaviria</taxon>
        <taxon>Heunggongvirae</taxon>
        <taxon>Uroviricota</taxon>
        <taxon>Caudoviricetes</taxon>
    </lineage>
</organism>
<dbReference type="EMBL" id="BK015129">
    <property type="protein sequence ID" value="DAD92161.1"/>
    <property type="molecule type" value="Genomic_DNA"/>
</dbReference>
<protein>
    <submittedName>
        <fullName evidence="1">Uncharacterized protein</fullName>
    </submittedName>
</protein>
<proteinExistence type="predicted"/>
<name>A0A8S5NC09_9CAUD</name>
<accession>A0A8S5NC09</accession>
<reference evidence="1" key="1">
    <citation type="journal article" date="2021" name="Proc. Natl. Acad. Sci. U.S.A.">
        <title>A Catalog of Tens of Thousands of Viruses from Human Metagenomes Reveals Hidden Associations with Chronic Diseases.</title>
        <authorList>
            <person name="Tisza M.J."/>
            <person name="Buck C.B."/>
        </authorList>
    </citation>
    <scope>NUCLEOTIDE SEQUENCE</scope>
    <source>
        <strain evidence="1">CtFmt20</strain>
    </source>
</reference>
<sequence length="118" mass="12906">MSFYDLEDIIESATIPGLTVITAPDLLRPHLAAGGTCLWIGAPESIEFEGYGQGTCSWKAALVHPDFRDHLAALPDLLEYASQLEPRLSVTAIRPDTIDLAGTLYPALEISFETTFRK</sequence>
<evidence type="ECO:0000313" key="1">
    <source>
        <dbReference type="EMBL" id="DAD92161.1"/>
    </source>
</evidence>